<dbReference type="Proteomes" id="UP001218788">
    <property type="component" value="Unassembled WGS sequence"/>
</dbReference>
<keyword evidence="2" id="KW-1185">Reference proteome</keyword>
<organism evidence="1 2">
    <name type="scientific">Alteromonas gilva</name>
    <dbReference type="NCBI Taxonomy" id="2987522"/>
    <lineage>
        <taxon>Bacteria</taxon>
        <taxon>Pseudomonadati</taxon>
        <taxon>Pseudomonadota</taxon>
        <taxon>Gammaproteobacteria</taxon>
        <taxon>Alteromonadales</taxon>
        <taxon>Alteromonadaceae</taxon>
        <taxon>Alteromonas/Salinimonas group</taxon>
        <taxon>Alteromonas</taxon>
    </lineage>
</organism>
<sequence>MAIRKVVNVLIFSIITMLLCFASVKALTSTVASLKYYSVKNYIDSWNSGEEPSVAEYNEAVSFANEAVAYQSDMAFYTDVLAEVLQWGIYWGFEKNADSTQNNVLDLYNESIAMRPGWPVTWGNQAFIKWQLQHPNDDIAYDLNRANTLGASTPEIHILMTRLGYSFLKSNLSLYVQFNKTISHRFELGLLNHLSTRSVLQVVNSNQGTAIGCLWLKQAEASDRADRRLKCNR</sequence>
<protein>
    <submittedName>
        <fullName evidence="1">Uncharacterized protein</fullName>
    </submittedName>
</protein>
<dbReference type="EMBL" id="JAQQXP010000001">
    <property type="protein sequence ID" value="MDC8829564.1"/>
    <property type="molecule type" value="Genomic_DNA"/>
</dbReference>
<dbReference type="RefSeq" id="WP_273638002.1">
    <property type="nucleotide sequence ID" value="NZ_JAQQXP010000001.1"/>
</dbReference>
<comment type="caution">
    <text evidence="1">The sequence shown here is derived from an EMBL/GenBank/DDBJ whole genome shotgun (WGS) entry which is preliminary data.</text>
</comment>
<evidence type="ECO:0000313" key="1">
    <source>
        <dbReference type="EMBL" id="MDC8829564.1"/>
    </source>
</evidence>
<accession>A0ABT5KXR9</accession>
<gene>
    <name evidence="1" type="ORF">OIK42_02200</name>
</gene>
<name>A0ABT5KXR9_9ALTE</name>
<proteinExistence type="predicted"/>
<reference evidence="1 2" key="1">
    <citation type="submission" date="2022-10" db="EMBL/GenBank/DDBJ databases">
        <title>Alteromonas sp. chi3 Genome sequencing.</title>
        <authorList>
            <person name="Park S."/>
        </authorList>
    </citation>
    <scope>NUCLEOTIDE SEQUENCE [LARGE SCALE GENOMIC DNA]</scope>
    <source>
        <strain evidence="2">chi3</strain>
    </source>
</reference>
<evidence type="ECO:0000313" key="2">
    <source>
        <dbReference type="Proteomes" id="UP001218788"/>
    </source>
</evidence>